<dbReference type="KEGG" id="bcom:BAUCODRAFT_196796"/>
<name>M2M212_BAUPA</name>
<evidence type="ECO:0000313" key="1">
    <source>
        <dbReference type="EMBL" id="EMD01118.1"/>
    </source>
</evidence>
<dbReference type="HOGENOM" id="CLU_1786505_0_0_1"/>
<dbReference type="RefSeq" id="XP_007672302.1">
    <property type="nucleotide sequence ID" value="XM_007674112.1"/>
</dbReference>
<sequence>MIWQGLRFRATRSLTPNFFLLARHLKPRPKPSERSVSAEGIAEHQWLSMQPRRPSGTLRLKGLTDRPYDRHHSRFRVPERDVSMAFSTSLSLQHRRSKQGRLSTLLARSLRPAPQRDLQMLVLANARACATRMTAVALLNRSTGH</sequence>
<accession>M2M212</accession>
<dbReference type="AlphaFoldDB" id="M2M212"/>
<gene>
    <name evidence="1" type="ORF">BAUCODRAFT_196796</name>
</gene>
<proteinExistence type="predicted"/>
<keyword evidence="2" id="KW-1185">Reference proteome</keyword>
<dbReference type="Proteomes" id="UP000011761">
    <property type="component" value="Unassembled WGS sequence"/>
</dbReference>
<dbReference type="GeneID" id="19109616"/>
<reference evidence="1 2" key="1">
    <citation type="journal article" date="2012" name="PLoS Pathog.">
        <title>Diverse lifestyles and strategies of plant pathogenesis encoded in the genomes of eighteen Dothideomycetes fungi.</title>
        <authorList>
            <person name="Ohm R.A."/>
            <person name="Feau N."/>
            <person name="Henrissat B."/>
            <person name="Schoch C.L."/>
            <person name="Horwitz B.A."/>
            <person name="Barry K.W."/>
            <person name="Condon B.J."/>
            <person name="Copeland A.C."/>
            <person name="Dhillon B."/>
            <person name="Glaser F."/>
            <person name="Hesse C.N."/>
            <person name="Kosti I."/>
            <person name="LaButti K."/>
            <person name="Lindquist E.A."/>
            <person name="Lucas S."/>
            <person name="Salamov A.A."/>
            <person name="Bradshaw R.E."/>
            <person name="Ciuffetti L."/>
            <person name="Hamelin R.C."/>
            <person name="Kema G.H.J."/>
            <person name="Lawrence C."/>
            <person name="Scott J.A."/>
            <person name="Spatafora J.W."/>
            <person name="Turgeon B.G."/>
            <person name="de Wit P.J.G.M."/>
            <person name="Zhong S."/>
            <person name="Goodwin S.B."/>
            <person name="Grigoriev I.V."/>
        </authorList>
    </citation>
    <scope>NUCLEOTIDE SEQUENCE [LARGE SCALE GENOMIC DNA]</scope>
    <source>
        <strain evidence="1 2">UAMH 10762</strain>
    </source>
</reference>
<protein>
    <submittedName>
        <fullName evidence="1">Uncharacterized protein</fullName>
    </submittedName>
</protein>
<organism evidence="1 2">
    <name type="scientific">Baudoinia panamericana (strain UAMH 10762)</name>
    <name type="common">Angels' share fungus</name>
    <name type="synonym">Baudoinia compniacensis (strain UAMH 10762)</name>
    <dbReference type="NCBI Taxonomy" id="717646"/>
    <lineage>
        <taxon>Eukaryota</taxon>
        <taxon>Fungi</taxon>
        <taxon>Dikarya</taxon>
        <taxon>Ascomycota</taxon>
        <taxon>Pezizomycotina</taxon>
        <taxon>Dothideomycetes</taxon>
        <taxon>Dothideomycetidae</taxon>
        <taxon>Mycosphaerellales</taxon>
        <taxon>Teratosphaeriaceae</taxon>
        <taxon>Baudoinia</taxon>
    </lineage>
</organism>
<dbReference type="EMBL" id="KB445550">
    <property type="protein sequence ID" value="EMD01118.1"/>
    <property type="molecule type" value="Genomic_DNA"/>
</dbReference>
<evidence type="ECO:0000313" key="2">
    <source>
        <dbReference type="Proteomes" id="UP000011761"/>
    </source>
</evidence>